<reference evidence="2 3" key="1">
    <citation type="submission" date="2014-02" db="EMBL/GenBank/DDBJ databases">
        <title>The small core and large imbalanced accessory genome model reveals a collaborative survival strategy of Sorangium cellulosum strains in nature.</title>
        <authorList>
            <person name="Han K."/>
            <person name="Peng R."/>
            <person name="Blom J."/>
            <person name="Li Y.-Z."/>
        </authorList>
    </citation>
    <scope>NUCLEOTIDE SEQUENCE [LARGE SCALE GENOMIC DNA]</scope>
    <source>
        <strain evidence="2 3">So0007-03</strain>
    </source>
</reference>
<evidence type="ECO:0000313" key="2">
    <source>
        <dbReference type="EMBL" id="KYG07427.1"/>
    </source>
</evidence>
<dbReference type="SMART" id="SM00530">
    <property type="entry name" value="HTH_XRE"/>
    <property type="match status" value="1"/>
</dbReference>
<dbReference type="GO" id="GO:0003677">
    <property type="term" value="F:DNA binding"/>
    <property type="evidence" value="ECO:0007669"/>
    <property type="project" value="InterPro"/>
</dbReference>
<dbReference type="EMBL" id="JEME01001344">
    <property type="protein sequence ID" value="KYG07427.1"/>
    <property type="molecule type" value="Genomic_DNA"/>
</dbReference>
<dbReference type="Proteomes" id="UP000075502">
    <property type="component" value="Unassembled WGS sequence"/>
</dbReference>
<name>A0A150TS74_SORCE</name>
<dbReference type="CDD" id="cd00093">
    <property type="entry name" value="HTH_XRE"/>
    <property type="match status" value="1"/>
</dbReference>
<comment type="caution">
    <text evidence="2">The sequence shown here is derived from an EMBL/GenBank/DDBJ whole genome shotgun (WGS) entry which is preliminary data.</text>
</comment>
<sequence length="111" mass="11717">MSSAIAVRTVAQVRLLGLVARGVTQVDVAARVGVSQPTVSSWIAGKKRPAYPARKRALDALDVALDDWDAALATPFRVGLQRGGEGGLAWGHELVRRALAGLEGQSTRGHH</sequence>
<dbReference type="SUPFAM" id="SSF47413">
    <property type="entry name" value="lambda repressor-like DNA-binding domains"/>
    <property type="match status" value="1"/>
</dbReference>
<evidence type="ECO:0000259" key="1">
    <source>
        <dbReference type="PROSITE" id="PS50943"/>
    </source>
</evidence>
<dbReference type="AlphaFoldDB" id="A0A150TS74"/>
<dbReference type="Gene3D" id="1.10.260.40">
    <property type="entry name" value="lambda repressor-like DNA-binding domains"/>
    <property type="match status" value="1"/>
</dbReference>
<proteinExistence type="predicted"/>
<feature type="domain" description="HTH cro/C1-type" evidence="1">
    <location>
        <begin position="20"/>
        <end position="68"/>
    </location>
</feature>
<protein>
    <recommendedName>
        <fullName evidence="1">HTH cro/C1-type domain-containing protein</fullName>
    </recommendedName>
</protein>
<gene>
    <name evidence="2" type="ORF">BE21_02515</name>
</gene>
<dbReference type="Pfam" id="PF01381">
    <property type="entry name" value="HTH_3"/>
    <property type="match status" value="1"/>
</dbReference>
<dbReference type="InterPro" id="IPR001387">
    <property type="entry name" value="Cro/C1-type_HTH"/>
</dbReference>
<organism evidence="2 3">
    <name type="scientific">Sorangium cellulosum</name>
    <name type="common">Polyangium cellulosum</name>
    <dbReference type="NCBI Taxonomy" id="56"/>
    <lineage>
        <taxon>Bacteria</taxon>
        <taxon>Pseudomonadati</taxon>
        <taxon>Myxococcota</taxon>
        <taxon>Polyangia</taxon>
        <taxon>Polyangiales</taxon>
        <taxon>Polyangiaceae</taxon>
        <taxon>Sorangium</taxon>
    </lineage>
</organism>
<evidence type="ECO:0000313" key="3">
    <source>
        <dbReference type="Proteomes" id="UP000075502"/>
    </source>
</evidence>
<accession>A0A150TS74</accession>
<dbReference type="InterPro" id="IPR010982">
    <property type="entry name" value="Lambda_DNA-bd_dom_sf"/>
</dbReference>
<dbReference type="PROSITE" id="PS50943">
    <property type="entry name" value="HTH_CROC1"/>
    <property type="match status" value="1"/>
</dbReference>